<accession>A0A7C9A915</accession>
<reference evidence="1" key="2">
    <citation type="submission" date="2020-07" db="EMBL/GenBank/DDBJ databases">
        <authorList>
            <person name="Vera ALvarez R."/>
            <person name="Arias-Moreno D.M."/>
            <person name="Jimenez-Jacinto V."/>
            <person name="Jimenez-Bremont J.F."/>
            <person name="Swaminathan K."/>
            <person name="Moose S.P."/>
            <person name="Guerrero-Gonzalez M.L."/>
            <person name="Marino-Ramirez L."/>
            <person name="Landsman D."/>
            <person name="Rodriguez-Kessler M."/>
            <person name="Delgado-Sanchez P."/>
        </authorList>
    </citation>
    <scope>NUCLEOTIDE SEQUENCE</scope>
    <source>
        <tissue evidence="1">Cladode</tissue>
    </source>
</reference>
<dbReference type="AlphaFoldDB" id="A0A7C9A915"/>
<reference evidence="1" key="1">
    <citation type="journal article" date="2013" name="J. Plant Res.">
        <title>Effect of fungi and light on seed germination of three Opuntia species from semiarid lands of central Mexico.</title>
        <authorList>
            <person name="Delgado-Sanchez P."/>
            <person name="Jimenez-Bremont J.F."/>
            <person name="Guerrero-Gonzalez Mde L."/>
            <person name="Flores J."/>
        </authorList>
    </citation>
    <scope>NUCLEOTIDE SEQUENCE</scope>
    <source>
        <tissue evidence="1">Cladode</tissue>
    </source>
</reference>
<sequence>MLFDKSKLNRTDELQIDKPIGPLNLLFEAKKARRLLEKTGNAPGSKILTPGSSGILPEKLLLLKSIHISRRRLPICGGMLPLNLFPLRCNTRRLEKFAMRGGSIPLS</sequence>
<protein>
    <submittedName>
        <fullName evidence="1">Uncharacterized protein</fullName>
    </submittedName>
</protein>
<dbReference type="EMBL" id="GISG01210911">
    <property type="protein sequence ID" value="MBA4661117.1"/>
    <property type="molecule type" value="Transcribed_RNA"/>
</dbReference>
<name>A0A7C9A915_OPUST</name>
<organism evidence="1">
    <name type="scientific">Opuntia streptacantha</name>
    <name type="common">Prickly pear cactus</name>
    <name type="synonym">Opuntia cardona</name>
    <dbReference type="NCBI Taxonomy" id="393608"/>
    <lineage>
        <taxon>Eukaryota</taxon>
        <taxon>Viridiplantae</taxon>
        <taxon>Streptophyta</taxon>
        <taxon>Embryophyta</taxon>
        <taxon>Tracheophyta</taxon>
        <taxon>Spermatophyta</taxon>
        <taxon>Magnoliopsida</taxon>
        <taxon>eudicotyledons</taxon>
        <taxon>Gunneridae</taxon>
        <taxon>Pentapetalae</taxon>
        <taxon>Caryophyllales</taxon>
        <taxon>Cactineae</taxon>
        <taxon>Cactaceae</taxon>
        <taxon>Opuntioideae</taxon>
        <taxon>Opuntia</taxon>
    </lineage>
</organism>
<proteinExistence type="predicted"/>
<evidence type="ECO:0000313" key="1">
    <source>
        <dbReference type="EMBL" id="MBA4661117.1"/>
    </source>
</evidence>